<dbReference type="Proteomes" id="UP000011115">
    <property type="component" value="Unassembled WGS sequence"/>
</dbReference>
<gene>
    <name evidence="2" type="primary">LOC102578448</name>
</gene>
<dbReference type="SMR" id="M1BYT7"/>
<reference evidence="3" key="1">
    <citation type="journal article" date="2011" name="Nature">
        <title>Genome sequence and analysis of the tuber crop potato.</title>
        <authorList>
            <consortium name="The Potato Genome Sequencing Consortium"/>
        </authorList>
    </citation>
    <scope>NUCLEOTIDE SEQUENCE [LARGE SCALE GENOMIC DNA]</scope>
    <source>
        <strain evidence="3">cv. DM1-3 516 R44</strain>
    </source>
</reference>
<protein>
    <submittedName>
        <fullName evidence="2">Uncharacterized protein</fullName>
    </submittedName>
</protein>
<sequence length="67" mass="7848">MDECFCSLSLIDLLLKVLVVQEKYYVPPLSGLWKIPTSFILEDDAQFEKVMAFRWLAKKITIWILPT</sequence>
<organism evidence="2 3">
    <name type="scientific">Solanum tuberosum</name>
    <name type="common">Potato</name>
    <dbReference type="NCBI Taxonomy" id="4113"/>
    <lineage>
        <taxon>Eukaryota</taxon>
        <taxon>Viridiplantae</taxon>
        <taxon>Streptophyta</taxon>
        <taxon>Embryophyta</taxon>
        <taxon>Tracheophyta</taxon>
        <taxon>Spermatophyta</taxon>
        <taxon>Magnoliopsida</taxon>
        <taxon>eudicotyledons</taxon>
        <taxon>Gunneridae</taxon>
        <taxon>Pentapetalae</taxon>
        <taxon>asterids</taxon>
        <taxon>lamiids</taxon>
        <taxon>Solanales</taxon>
        <taxon>Solanaceae</taxon>
        <taxon>Solanoideae</taxon>
        <taxon>Solaneae</taxon>
        <taxon>Solanum</taxon>
    </lineage>
</organism>
<dbReference type="OrthoDB" id="10297114at2759"/>
<evidence type="ECO:0000256" key="1">
    <source>
        <dbReference type="SAM" id="SignalP"/>
    </source>
</evidence>
<dbReference type="EnsemblPlants" id="PGSC0003DMT400055989">
    <property type="protein sequence ID" value="PGSC0003DMT400055989"/>
    <property type="gene ID" value="PGSC0003DMG400021749"/>
</dbReference>
<feature type="signal peptide" evidence="1">
    <location>
        <begin position="1"/>
        <end position="21"/>
    </location>
</feature>
<accession>M1BYT7</accession>
<evidence type="ECO:0000313" key="2">
    <source>
        <dbReference type="EnsemblPlants" id="PGSC0003DMT400055989"/>
    </source>
</evidence>
<feature type="chain" id="PRO_5004012628" evidence="1">
    <location>
        <begin position="22"/>
        <end position="67"/>
    </location>
</feature>
<dbReference type="Gramene" id="PGSC0003DMT400055989">
    <property type="protein sequence ID" value="PGSC0003DMT400055989"/>
    <property type="gene ID" value="PGSC0003DMG400021749"/>
</dbReference>
<keyword evidence="3" id="KW-1185">Reference proteome</keyword>
<name>M1BYT7_SOLTU</name>
<proteinExistence type="predicted"/>
<evidence type="ECO:0000313" key="3">
    <source>
        <dbReference type="Proteomes" id="UP000011115"/>
    </source>
</evidence>
<keyword evidence="1" id="KW-0732">Signal</keyword>
<reference evidence="2" key="2">
    <citation type="submission" date="2015-06" db="UniProtKB">
        <authorList>
            <consortium name="EnsemblPlants"/>
        </authorList>
    </citation>
    <scope>IDENTIFICATION</scope>
    <source>
        <strain evidence="2">DM1-3 516 R44</strain>
    </source>
</reference>
<dbReference type="AlphaFoldDB" id="M1BYT7"/>